<evidence type="ECO:0000313" key="2">
    <source>
        <dbReference type="Proteomes" id="UP000190435"/>
    </source>
</evidence>
<organism evidence="1 2">
    <name type="scientific">Moraxella caviae</name>
    <dbReference type="NCBI Taxonomy" id="34060"/>
    <lineage>
        <taxon>Bacteria</taxon>
        <taxon>Pseudomonadati</taxon>
        <taxon>Pseudomonadota</taxon>
        <taxon>Gammaproteobacteria</taxon>
        <taxon>Moraxellales</taxon>
        <taxon>Moraxellaceae</taxon>
        <taxon>Moraxella</taxon>
    </lineage>
</organism>
<sequence>MGVLQYMVDEYGFEIVGYGYRTGDLGEALAIDIFTVDGIVKSATECSKDGVDAICARHQIERPLYEICQ</sequence>
<dbReference type="STRING" id="34060.B0181_07920"/>
<dbReference type="EMBL" id="MUXU01000048">
    <property type="protein sequence ID" value="OOR88634.1"/>
    <property type="molecule type" value="Genomic_DNA"/>
</dbReference>
<dbReference type="Proteomes" id="UP000190435">
    <property type="component" value="Unassembled WGS sequence"/>
</dbReference>
<accession>A0A1S9ZYN2</accession>
<gene>
    <name evidence="1" type="ORF">B0181_07920</name>
</gene>
<dbReference type="AlphaFoldDB" id="A0A1S9ZYN2"/>
<keyword evidence="2" id="KW-1185">Reference proteome</keyword>
<comment type="caution">
    <text evidence="1">The sequence shown here is derived from an EMBL/GenBank/DDBJ whole genome shotgun (WGS) entry which is preliminary data.</text>
</comment>
<proteinExistence type="predicted"/>
<reference evidence="1 2" key="1">
    <citation type="submission" date="2017-02" db="EMBL/GenBank/DDBJ databases">
        <title>Draft genome sequence of Moraxella caviae CCUG 355 type strain.</title>
        <authorList>
            <person name="Engstrom-Jakobsson H."/>
            <person name="Salva-Serra F."/>
            <person name="Thorell K."/>
            <person name="Gonzales-Siles L."/>
            <person name="Karlsson R."/>
            <person name="Boulund F."/>
            <person name="Engstrand L."/>
            <person name="Moore E."/>
        </authorList>
    </citation>
    <scope>NUCLEOTIDE SEQUENCE [LARGE SCALE GENOMIC DNA]</scope>
    <source>
        <strain evidence="1 2">CCUG 355</strain>
    </source>
</reference>
<evidence type="ECO:0000313" key="1">
    <source>
        <dbReference type="EMBL" id="OOR88634.1"/>
    </source>
</evidence>
<name>A0A1S9ZYN2_9GAMM</name>
<protein>
    <submittedName>
        <fullName evidence="1">Uncharacterized protein</fullName>
    </submittedName>
</protein>